<evidence type="ECO:0000256" key="1">
    <source>
        <dbReference type="SAM" id="MobiDB-lite"/>
    </source>
</evidence>
<evidence type="ECO:0000313" key="2">
    <source>
        <dbReference type="EMBL" id="KAG2436030.1"/>
    </source>
</evidence>
<name>A0A835W1P4_9CHLO</name>
<feature type="region of interest" description="Disordered" evidence="1">
    <location>
        <begin position="268"/>
        <end position="291"/>
    </location>
</feature>
<accession>A0A835W1P4</accession>
<comment type="caution">
    <text evidence="2">The sequence shown here is derived from an EMBL/GenBank/DDBJ whole genome shotgun (WGS) entry which is preliminary data.</text>
</comment>
<dbReference type="GO" id="GO:0003676">
    <property type="term" value="F:nucleic acid binding"/>
    <property type="evidence" value="ECO:0007669"/>
    <property type="project" value="InterPro"/>
</dbReference>
<feature type="region of interest" description="Disordered" evidence="1">
    <location>
        <begin position="595"/>
        <end position="643"/>
    </location>
</feature>
<sequence length="1199" mass="123382">MTDAQGSSSGVVTLLAARIDALFPDGEHRPPAVQLRRAIALLLASNPRPEVGEFACLLTTLGAYLRQSQAHLWLDPDQRWPKLKAFLEDADSQGAFRVQEVQDVAVRLDLRVLLPPAPAAAPQPAASASPTFTTTSSIVLPRPQLRHAIHTAFRTTTTSSGRPRDPGEMLCRHLGLWLMTSPCTDKLPDTPYAALLSDVGSYLATASSPASELWCDRAYSWPKLREFLKAPERGGCFRVVLRQGHTGDDLVQLDVEAVKARAAAAVAAQTGGSSSDTATTGAPSGNGATAADSKLARDLVRTAFPAAEKTPASGGNGGSAAPLCDLVRMAFPSGEKAEDGGWRRVTDPGHLLRRAIALWLADGPARHVGPHHALTSWVGDMLREEPQAGEWAAVRAAYPKLKDFLSAPESGQVFKVGFASGYSDNVVSLDEEALRRLAAQRKAGSCPATANATSSRTAVAAGAAVASSAAGGQQLAAAADEAEALLAALFPQSSSNGAAAAAGGGRGGGADVDADPSVMALRCVARLLLRTPPPHKLLFAKLGSQVPLLLGRASPGLRQLCSLRTDVFELGYEGKSNGAATVRLVCPHLLRHATRYSSRGSHRQQQAEPPPQRNGGGAAVVPNGRGLNPAAAGAPPSSGAVVPPTAGPAGVGIAPSDASVAELIRAAFPLWLPDGRPPPDHAARRLRQAIAIWLVASPDVAGTLGPRRSTMSMLGHYLRLQQAALWMNPAHKFPRLRPFLESADSRGVFVVRGKPGDSEPIVELDAVGLRQAAAAAAAEERMLPSSRGAVVAFDAAAPPIPSSGLQTDPSHYDVMGPSANAAAAADASPRANATASAVSLDDAAGPQPQQPLEQTSCVPEARNPAHAAVAAAGIAAVAEEPAQQHLPDAGVCVVADPHGEQLIAMLQHCGCCTRIGLAVQAHAGRPTLVSLYAPPALMQLEGPEGQLVQWPAAVYLVDPLAAAAAYGGGADGDMAAAALLCSLQALLEAPSVAKVVHGGGGGLACLEAAIDAFRNGGGSDGAVTAVACPNGTPPGAYMPGAPYGGEGVALLRGLHGHVARLRDALAGTGLWADRPQLLAALTARHFAALREDMQAAIGSADVNECAAVPESLTRPLAPSQVEVAARCARHLPELWAALVQEAVPWVALHVSTAAMAGCRLQQQDEAAAVMAPQGTNKGSLSALAATSLQVAEAPWGAYE</sequence>
<evidence type="ECO:0000313" key="3">
    <source>
        <dbReference type="Proteomes" id="UP000613740"/>
    </source>
</evidence>
<feature type="compositionally biased region" description="Polar residues" evidence="1">
    <location>
        <begin position="595"/>
        <end position="607"/>
    </location>
</feature>
<dbReference type="EMBL" id="JAEHOD010000051">
    <property type="protein sequence ID" value="KAG2436030.1"/>
    <property type="molecule type" value="Genomic_DNA"/>
</dbReference>
<organism evidence="2 3">
    <name type="scientific">Chlamydomonas schloesseri</name>
    <dbReference type="NCBI Taxonomy" id="2026947"/>
    <lineage>
        <taxon>Eukaryota</taxon>
        <taxon>Viridiplantae</taxon>
        <taxon>Chlorophyta</taxon>
        <taxon>core chlorophytes</taxon>
        <taxon>Chlorophyceae</taxon>
        <taxon>CS clade</taxon>
        <taxon>Chlamydomonadales</taxon>
        <taxon>Chlamydomonadaceae</taxon>
        <taxon>Chlamydomonas</taxon>
    </lineage>
</organism>
<dbReference type="InterPro" id="IPR036397">
    <property type="entry name" value="RNaseH_sf"/>
</dbReference>
<reference evidence="2" key="1">
    <citation type="journal article" date="2020" name="bioRxiv">
        <title>Comparative genomics of Chlamydomonas.</title>
        <authorList>
            <person name="Craig R.J."/>
            <person name="Hasan A.R."/>
            <person name="Ness R.W."/>
            <person name="Keightley P.D."/>
        </authorList>
    </citation>
    <scope>NUCLEOTIDE SEQUENCE</scope>
    <source>
        <strain evidence="2">CCAP 11/173</strain>
    </source>
</reference>
<keyword evidence="3" id="KW-1185">Reference proteome</keyword>
<gene>
    <name evidence="2" type="ORF">HYH02_011742</name>
</gene>
<dbReference type="AlphaFoldDB" id="A0A835W1P4"/>
<protein>
    <submittedName>
        <fullName evidence="2">Uncharacterized protein</fullName>
    </submittedName>
</protein>
<feature type="region of interest" description="Disordered" evidence="1">
    <location>
        <begin position="823"/>
        <end position="854"/>
    </location>
</feature>
<dbReference type="Proteomes" id="UP000613740">
    <property type="component" value="Unassembled WGS sequence"/>
</dbReference>
<dbReference type="PANTHER" id="PTHR48125">
    <property type="entry name" value="LP07818P1"/>
    <property type="match status" value="1"/>
</dbReference>
<dbReference type="Gene3D" id="3.30.420.10">
    <property type="entry name" value="Ribonuclease H-like superfamily/Ribonuclease H"/>
    <property type="match status" value="1"/>
</dbReference>
<proteinExistence type="predicted"/>
<dbReference type="OrthoDB" id="549150at2759"/>
<feature type="compositionally biased region" description="Low complexity" evidence="1">
    <location>
        <begin position="268"/>
        <end position="285"/>
    </location>
</feature>
<feature type="compositionally biased region" description="Low complexity" evidence="1">
    <location>
        <begin position="823"/>
        <end position="837"/>
    </location>
</feature>
<feature type="compositionally biased region" description="Low complexity" evidence="1">
    <location>
        <begin position="629"/>
        <end position="643"/>
    </location>
</feature>
<dbReference type="PANTHER" id="PTHR48125:SF10">
    <property type="entry name" value="OS12G0136300 PROTEIN"/>
    <property type="match status" value="1"/>
</dbReference>